<sequence length="3125" mass="347578">MNTLKKLVQSQGSISGVGSASSPANNSASSLKNASGSSQDYALHLQHLKRVFESVSKTPSGSSISFTQDDRLYSLVPIFNKLFKNTSVEQIQQQFPDTPLFGAALAKLLVHEIKKRAGDRSSEGASLAIVDFLGPNELSHGWQLLASLQILSPCGPGRLADLLCATALPSTIVKSFYLFFDLPPASAGTEVIASRHSLAAVSSEILCNLLRNNVGTEELAKKDDLALLFIAASSPCPPHNAIWKTCCQEALCVLARHSLSAPVLGYVHAKGCLKICVDNMRNVHQLSLDDIFAIFQYISVFLQHAFDKSQTMVDDFRAVQGFAFMTEFGLRLADDSHGQNQRIEHFVAIVKDLCVHGPSDLRVVLSQSPFRLVSFQLPQPKGPPFSIRCLDAFQCLQDMFVKTGSEEEGKCVLLAINELLVWDEANYFVIDSALNTLSVLTAKVALLQPETQNIFLNLLRHVVIELNHVPCKELAAMALALRQAALHSTFFKLALQLLKRILFHDVTFQDVYRDVGLVEVLTHKFLQAQQYADFAGSDLMDVFQSMLKQNNLNCPLFREAGGSQHLLSLANSAACRAERAVLLTVVQHLLTSVGCDDDMQHILTSFNNTLNTLELKQDLLSCLCAALRESHRSRIAFRKSGAFVSLVSAIVALEGQLRSFEPAIYAYLSSIFETLTTAMRYEPSNAKHFQTEIRWSALTDALRLLGCFQPNKTLPSWPTDISTTDYTDRDVAASYSGAFFKPESVALGSPRETCTCLVFRCLYLMALDGYRHGWADNFEILLTDAPIVHAGAVLVILDLLPATLTVYTDKPTLLIFVSEVLKSLVRHERNQQLMCEAGMVNELLAVCEAPLAEENHPLSGCIQYILERLAAQSLRPKELRTLLRLRFFQSGCGLSLSRIKTLVSMITLRDYQNTSPPAFVEFDLSYEGFGGLFLPSLAPQAISSFAVHGALTTTESGAVLGGMGNGPRVFPPTSGFSVVMWFCIDCFVANESIRLMDITRHLAKPPDALTCLSLHLAIDGNCQPKLLLSTREHSAPDNPEAEPSSNDVVVLDMAVLKEQESLWHCLTISLGKTLVKSGYSNIYLDGKNLGQYKLTYIPQNPGGGAAHLATATSVSATIGTQPVHRKPCKLRWRLANAFILEEALNLPQVQLLYGLGPAYHGNFQDPQCTTLNLLDEKVLFGLNPLIVSEMSISKIRRIYNKEDARAIAKHLSLSSHDSSTPVKIIHNSAAHLRGPSRGVGSAVVGYLGVRIFSPRPAHQALLPIGGVWSLLGMVAMASDTEYLYAAMKCLFCALRTNAFLRDRMSSCGGFQFVAMMLKKKKDILNAHVLHLAFSMIATGDVSREGASLYDRKPIEDLLSDIQLWQACSADLQRSVFEHFIELSKEHHSNAKLLCETGLIRKIFQFLLLAAANDSLDHSVLHACGDLLKGLLRSSGKSSGDVLSFAQYMVCTIPSSAEPASSVSLTIRNIGLQIVRSLTETYPDLVSTFLGFDWLLCFLHPALQWQSIVLVLDVLCDLLLKNANNLLFFREARHFGCWLRDSTQHRRRNDVARLIPSHQSSLQVNLEVVTVSGFYAMQLLLPELHRLSVTWMSTLSLFLGRRLEGFGDAEAPLNLDTIWLGLFATSPGMPIKFREYHIVCPEAAYVVLSMVRQCVEQGGTENANCVLQVIIYMYHNWPDFGQFALNGEFVQALASCLFTSNDEDPQVIVKLSNTRRLVLDLLRMVITDSLALPADKAALIAETWLDAYPEAMKGGQVTLYQTELAEFIMDHVMAINVVVDTSGMWIHPAGNKSNVAPNVFALCYRLMDRIWKGSLNKSDGRLLDFLIYALSSSMKMPSLLAGTEMGFLALNRLLLFRLSRPADGISLQMAVLDALHELVDHRAIIFHPANQDMVFLACLAYVLALLVDRMPVSCDVTAQSTWHTYSEMSGPVQEGWQLLQSSSCNVWNILSQSKGKELRELLKPPPAVLDSDLPDIRDFLRESCHKIWLSFLQSLSSETADAATKSATVPNTAAKMGIAAVKKLPGMSLVRAYSRQQSTKTVPLNNITPKIAPALFLHQVRMHVLLVNQYVQDQLSHLQRGLSSLNRLVEDEWMQCEREFLLRERALWGIEEPWKFAKWMLDMSEGPQRVRKVLVENADFFQHYAYRDVPADTTDGQTPAAVKQKIRYPISADSKPYYDEEQEGKRLRTLLKASKGGATLSISVASSLSSEVLREPTEMTESEEDNNDEEDDEEGSDDTVIRRLMEEGDTITYAFRCARVEGLDAYEGLMLLGREHFYLIDGFTLFSTREIRDIESIPAAQREPVLPSVIVGKRRRQKFHYDEIREMLRRRYLLQQIGLEIFCTNGRTNFLAFPRDISNRVMSRLLSLAPNITDSAMLSVAGQKRGAQVEPQSGLFSSLIGETSVTQRWVRGEISNFQYLMFLNTLAGRSYNDLMQYPVFPWIISDYDSDVLDLSNSATFRDLSKPMGAQTEERLQSYTKRYREWDPHTKDTPFFYGTHYSTAMIVASYLVRLEPFTQYFLHLQGGHFDLADRMFNSIKEAWWSAAKNNMADVKELIPEFFYLPDFLLNANKFDLGTKQSGVQLGDTVLPPWAKGDAREFIRMHREALECDYVSQHLHEWIDLVFGSKQQGQAAVDAVNLFHGWMYEGAVDLDKMTDPLEKQAFIAFINNFGQVPSQIFKKPHPLKKATTAKADFFFHNLGRLQPLLLMGKELRSPVGHIIALEKNCIPMEQNKAPIPPHFQKYLAWGFPDHSLRICSFESDRPVTVYELRDEDEVLCAVCPTAELYLVAGMSGVISAYTISRGRRIVLSKHLYGHYEPVTCLAASSAYSIAISGSKDRTCIVWDLQSLAFVRQLRGHPVTVSAVGINDLTGDVATAAGTVLFYWDINGHLLAKLDIAEGQAMPSDQILCVGFSQVNEWDPSNVIVTGGNDGCLRLWSEEMVRLTDEKEEEVGRVTSVMKGHLADETDQILSLRRLSIQGSISASGMDARSDLRTQETEDLLTPTKEESSFEPDDEPAFSPAPAMSRQERTTVSEKANKAASETVVDPSVSGERSQWQRRLTLRKCINMQALASKKVPGGGATTPGQVSRANLTVTAVAFSKDHKALHVGDSQGRVTTWLSPSSGW</sequence>
<feature type="region of interest" description="Disordered" evidence="4">
    <location>
        <begin position="2983"/>
        <end position="3052"/>
    </location>
</feature>
<dbReference type="SMART" id="SM00320">
    <property type="entry name" value="WD40"/>
    <property type="match status" value="4"/>
</dbReference>
<gene>
    <name evidence="7" type="primary">RvY_11045-1</name>
    <name evidence="7" type="synonym">RvY_11045.1</name>
    <name evidence="7" type="ORF">RvY_11045</name>
</gene>
<evidence type="ECO:0000259" key="6">
    <source>
        <dbReference type="PROSITE" id="PS51783"/>
    </source>
</evidence>
<dbReference type="Gene3D" id="2.30.29.30">
    <property type="entry name" value="Pleckstrin-homology domain (PH domain)/Phosphotyrosine-binding domain (PTB)"/>
    <property type="match status" value="1"/>
</dbReference>
<evidence type="ECO:0000256" key="3">
    <source>
        <dbReference type="PROSITE-ProRule" id="PRU00221"/>
    </source>
</evidence>
<dbReference type="PANTHER" id="PTHR46108">
    <property type="entry name" value="BLUE CHEESE"/>
    <property type="match status" value="1"/>
</dbReference>
<dbReference type="STRING" id="947166.A0A1D1VEU0"/>
<accession>A0A1D1VEU0</accession>
<dbReference type="SUPFAM" id="SSF81837">
    <property type="entry name" value="BEACH domain"/>
    <property type="match status" value="1"/>
</dbReference>
<feature type="domain" description="BEACH" evidence="5">
    <location>
        <begin position="2393"/>
        <end position="2685"/>
    </location>
</feature>
<dbReference type="InterPro" id="IPR001680">
    <property type="entry name" value="WD40_rpt"/>
</dbReference>
<dbReference type="PROSITE" id="PS50294">
    <property type="entry name" value="WD_REPEATS_REGION"/>
    <property type="match status" value="1"/>
</dbReference>
<dbReference type="InterPro" id="IPR023362">
    <property type="entry name" value="PH-BEACH_dom"/>
</dbReference>
<evidence type="ECO:0000256" key="4">
    <source>
        <dbReference type="SAM" id="MobiDB-lite"/>
    </source>
</evidence>
<comment type="caution">
    <text evidence="7">The sequence shown here is derived from an EMBL/GenBank/DDBJ whole genome shotgun (WGS) entry which is preliminary data.</text>
</comment>
<feature type="region of interest" description="Disordered" evidence="4">
    <location>
        <begin position="1"/>
        <end position="33"/>
    </location>
</feature>
<dbReference type="Gene3D" id="1.25.10.10">
    <property type="entry name" value="Leucine-rich Repeat Variant"/>
    <property type="match status" value="1"/>
</dbReference>
<dbReference type="SUPFAM" id="SSF50729">
    <property type="entry name" value="PH domain-like"/>
    <property type="match status" value="1"/>
</dbReference>
<dbReference type="Gene3D" id="1.10.1540.10">
    <property type="entry name" value="BEACH domain"/>
    <property type="match status" value="1"/>
</dbReference>
<reference evidence="7 8" key="1">
    <citation type="journal article" date="2016" name="Nat. Commun.">
        <title>Extremotolerant tardigrade genome and improved radiotolerance of human cultured cells by tardigrade-unique protein.</title>
        <authorList>
            <person name="Hashimoto T."/>
            <person name="Horikawa D.D."/>
            <person name="Saito Y."/>
            <person name="Kuwahara H."/>
            <person name="Kozuka-Hata H."/>
            <person name="Shin-I T."/>
            <person name="Minakuchi Y."/>
            <person name="Ohishi K."/>
            <person name="Motoyama A."/>
            <person name="Aizu T."/>
            <person name="Enomoto A."/>
            <person name="Kondo K."/>
            <person name="Tanaka S."/>
            <person name="Hara Y."/>
            <person name="Koshikawa S."/>
            <person name="Sagara H."/>
            <person name="Miura T."/>
            <person name="Yokobori S."/>
            <person name="Miyagawa K."/>
            <person name="Suzuki Y."/>
            <person name="Kubo T."/>
            <person name="Oyama M."/>
            <person name="Kohara Y."/>
            <person name="Fujiyama A."/>
            <person name="Arakawa K."/>
            <person name="Katayama T."/>
            <person name="Toyoda A."/>
            <person name="Kunieda T."/>
        </authorList>
    </citation>
    <scope>NUCLEOTIDE SEQUENCE [LARGE SCALE GENOMIC DNA]</scope>
    <source>
        <strain evidence="7 8">YOKOZUNA-1</strain>
    </source>
</reference>
<dbReference type="SMART" id="SM01026">
    <property type="entry name" value="Beach"/>
    <property type="match status" value="1"/>
</dbReference>
<dbReference type="InterPro" id="IPR011989">
    <property type="entry name" value="ARM-like"/>
</dbReference>
<name>A0A1D1VEU0_RAMVA</name>
<evidence type="ECO:0000259" key="5">
    <source>
        <dbReference type="PROSITE" id="PS50197"/>
    </source>
</evidence>
<dbReference type="OrthoDB" id="10018316at2759"/>
<dbReference type="Pfam" id="PF02138">
    <property type="entry name" value="Beach"/>
    <property type="match status" value="1"/>
</dbReference>
<dbReference type="InterPro" id="IPR051944">
    <property type="entry name" value="BEACH_domain_protein"/>
</dbReference>
<evidence type="ECO:0000256" key="2">
    <source>
        <dbReference type="ARBA" id="ARBA00022737"/>
    </source>
</evidence>
<dbReference type="FunFam" id="1.10.1540.10:FF:000002">
    <property type="entry name" value="WD repeat and FYVE domain containing 3"/>
    <property type="match status" value="1"/>
</dbReference>
<dbReference type="Gene3D" id="2.130.10.10">
    <property type="entry name" value="YVTN repeat-like/Quinoprotein amine dehydrogenase"/>
    <property type="match status" value="1"/>
</dbReference>
<keyword evidence="8" id="KW-1185">Reference proteome</keyword>
<dbReference type="CDD" id="cd01201">
    <property type="entry name" value="PH_BEACH"/>
    <property type="match status" value="1"/>
</dbReference>
<feature type="domain" description="BEACH-type PH" evidence="6">
    <location>
        <begin position="2245"/>
        <end position="2365"/>
    </location>
</feature>
<dbReference type="InterPro" id="IPR000409">
    <property type="entry name" value="BEACH_dom"/>
</dbReference>
<dbReference type="InterPro" id="IPR036322">
    <property type="entry name" value="WD40_repeat_dom_sf"/>
</dbReference>
<evidence type="ECO:0008006" key="9">
    <source>
        <dbReference type="Google" id="ProtNLM"/>
    </source>
</evidence>
<evidence type="ECO:0000256" key="1">
    <source>
        <dbReference type="ARBA" id="ARBA00022574"/>
    </source>
</evidence>
<protein>
    <recommendedName>
        <fullName evidence="9">WD repeat and FYVE domain-containing protein 3</fullName>
    </recommendedName>
</protein>
<dbReference type="CDD" id="cd06071">
    <property type="entry name" value="Beach"/>
    <property type="match status" value="1"/>
</dbReference>
<keyword evidence="2" id="KW-0677">Repeat</keyword>
<dbReference type="Pfam" id="PF00400">
    <property type="entry name" value="WD40"/>
    <property type="match status" value="2"/>
</dbReference>
<dbReference type="Pfam" id="PF14844">
    <property type="entry name" value="PH_BEACH"/>
    <property type="match status" value="1"/>
</dbReference>
<dbReference type="PROSITE" id="PS50197">
    <property type="entry name" value="BEACH"/>
    <property type="match status" value="1"/>
</dbReference>
<dbReference type="InterPro" id="IPR036372">
    <property type="entry name" value="BEACH_dom_sf"/>
</dbReference>
<dbReference type="InterPro" id="IPR019775">
    <property type="entry name" value="WD40_repeat_CS"/>
</dbReference>
<feature type="compositionally biased region" description="Low complexity" evidence="4">
    <location>
        <begin position="8"/>
        <end position="33"/>
    </location>
</feature>
<dbReference type="PROSITE" id="PS50082">
    <property type="entry name" value="WD_REPEATS_2"/>
    <property type="match status" value="1"/>
</dbReference>
<feature type="repeat" description="WD" evidence="3">
    <location>
        <begin position="2812"/>
        <end position="2853"/>
    </location>
</feature>
<dbReference type="PROSITE" id="PS51783">
    <property type="entry name" value="PH_BEACH"/>
    <property type="match status" value="1"/>
</dbReference>
<dbReference type="SUPFAM" id="SSF50978">
    <property type="entry name" value="WD40 repeat-like"/>
    <property type="match status" value="1"/>
</dbReference>
<keyword evidence="1 3" id="KW-0853">WD repeat</keyword>
<dbReference type="PROSITE" id="PS00678">
    <property type="entry name" value="WD_REPEATS_1"/>
    <property type="match status" value="1"/>
</dbReference>
<dbReference type="SUPFAM" id="SSF48371">
    <property type="entry name" value="ARM repeat"/>
    <property type="match status" value="1"/>
</dbReference>
<feature type="compositionally biased region" description="Acidic residues" evidence="4">
    <location>
        <begin position="2217"/>
        <end position="2236"/>
    </location>
</feature>
<dbReference type="Proteomes" id="UP000186922">
    <property type="component" value="Unassembled WGS sequence"/>
</dbReference>
<dbReference type="InterPro" id="IPR016024">
    <property type="entry name" value="ARM-type_fold"/>
</dbReference>
<dbReference type="EMBL" id="BDGG01000006">
    <property type="protein sequence ID" value="GAV00157.1"/>
    <property type="molecule type" value="Genomic_DNA"/>
</dbReference>
<proteinExistence type="predicted"/>
<dbReference type="PANTHER" id="PTHR46108:SF4">
    <property type="entry name" value="BLUE CHEESE"/>
    <property type="match status" value="1"/>
</dbReference>
<feature type="region of interest" description="Disordered" evidence="4">
    <location>
        <begin position="2208"/>
        <end position="2238"/>
    </location>
</feature>
<evidence type="ECO:0000313" key="8">
    <source>
        <dbReference type="Proteomes" id="UP000186922"/>
    </source>
</evidence>
<dbReference type="InterPro" id="IPR015943">
    <property type="entry name" value="WD40/YVTN_repeat-like_dom_sf"/>
</dbReference>
<evidence type="ECO:0000313" key="7">
    <source>
        <dbReference type="EMBL" id="GAV00157.1"/>
    </source>
</evidence>
<dbReference type="InterPro" id="IPR011993">
    <property type="entry name" value="PH-like_dom_sf"/>
</dbReference>
<feature type="compositionally biased region" description="Basic and acidic residues" evidence="4">
    <location>
        <begin position="3026"/>
        <end position="3037"/>
    </location>
</feature>
<organism evidence="7 8">
    <name type="scientific">Ramazzottius varieornatus</name>
    <name type="common">Water bear</name>
    <name type="synonym">Tardigrade</name>
    <dbReference type="NCBI Taxonomy" id="947166"/>
    <lineage>
        <taxon>Eukaryota</taxon>
        <taxon>Metazoa</taxon>
        <taxon>Ecdysozoa</taxon>
        <taxon>Tardigrada</taxon>
        <taxon>Eutardigrada</taxon>
        <taxon>Parachela</taxon>
        <taxon>Hypsibioidea</taxon>
        <taxon>Ramazzottiidae</taxon>
        <taxon>Ramazzottius</taxon>
    </lineage>
</organism>